<keyword evidence="3" id="KW-1185">Reference proteome</keyword>
<evidence type="ECO:0000256" key="1">
    <source>
        <dbReference type="SAM" id="MobiDB-lite"/>
    </source>
</evidence>
<evidence type="ECO:0000313" key="2">
    <source>
        <dbReference type="EMBL" id="PUU76040.1"/>
    </source>
</evidence>
<dbReference type="EMBL" id="NESQ01000205">
    <property type="protein sequence ID" value="PUU76040.1"/>
    <property type="molecule type" value="Genomic_DNA"/>
</dbReference>
<feature type="region of interest" description="Disordered" evidence="1">
    <location>
        <begin position="113"/>
        <end position="147"/>
    </location>
</feature>
<feature type="compositionally biased region" description="Basic and acidic residues" evidence="1">
    <location>
        <begin position="126"/>
        <end position="136"/>
    </location>
</feature>
<reference evidence="2 3" key="1">
    <citation type="submission" date="2017-04" db="EMBL/GenBank/DDBJ databases">
        <title>Draft genome sequence of Tuber borchii Vittad., a whitish edible truffle.</title>
        <authorList>
            <consortium name="DOE Joint Genome Institute"/>
            <person name="Murat C."/>
            <person name="Kuo A."/>
            <person name="Barry K.W."/>
            <person name="Clum A."/>
            <person name="Dockter R.B."/>
            <person name="Fauchery L."/>
            <person name="Iotti M."/>
            <person name="Kohler A."/>
            <person name="Labutti K."/>
            <person name="Lindquist E.A."/>
            <person name="Lipzen A."/>
            <person name="Ohm R.A."/>
            <person name="Wang M."/>
            <person name="Grigoriev I.V."/>
            <person name="Zambonelli A."/>
            <person name="Martin F.M."/>
        </authorList>
    </citation>
    <scope>NUCLEOTIDE SEQUENCE [LARGE SCALE GENOMIC DNA]</scope>
    <source>
        <strain evidence="2 3">Tbo3840</strain>
    </source>
</reference>
<dbReference type="Proteomes" id="UP000244722">
    <property type="component" value="Unassembled WGS sequence"/>
</dbReference>
<comment type="caution">
    <text evidence="2">The sequence shown here is derived from an EMBL/GenBank/DDBJ whole genome shotgun (WGS) entry which is preliminary data.</text>
</comment>
<accession>A0A2T6ZKM1</accession>
<evidence type="ECO:0000313" key="3">
    <source>
        <dbReference type="Proteomes" id="UP000244722"/>
    </source>
</evidence>
<proteinExistence type="predicted"/>
<protein>
    <submittedName>
        <fullName evidence="2">Uncharacterized protein</fullName>
    </submittedName>
</protein>
<dbReference type="AlphaFoldDB" id="A0A2T6ZKM1"/>
<organism evidence="2 3">
    <name type="scientific">Tuber borchii</name>
    <name type="common">White truffle</name>
    <dbReference type="NCBI Taxonomy" id="42251"/>
    <lineage>
        <taxon>Eukaryota</taxon>
        <taxon>Fungi</taxon>
        <taxon>Dikarya</taxon>
        <taxon>Ascomycota</taxon>
        <taxon>Pezizomycotina</taxon>
        <taxon>Pezizomycetes</taxon>
        <taxon>Pezizales</taxon>
        <taxon>Tuberaceae</taxon>
        <taxon>Tuber</taxon>
    </lineage>
</organism>
<gene>
    <name evidence="2" type="ORF">B9Z19DRAFT_286106</name>
</gene>
<sequence>MPMVGSYAQSLRSYFERYRCGGALPFNLSDGLKCAPPSAAWENADTIQAPYCRVHPTRIPGSASLQIKVIVPRSSNHTAGDSSRWAIRPRYGTSNRDGNYVPNFHHHTKNEPAITVDYGKPGYQRNRSEKKPKDKVSSGVGRRNTCPTLMSASSRIVSLSRKRNPSIGGFFSDRNIVIPT</sequence>
<name>A0A2T6ZKM1_TUBBO</name>